<evidence type="ECO:0000313" key="2">
    <source>
        <dbReference type="EMBL" id="WAR22170.1"/>
    </source>
</evidence>
<protein>
    <submittedName>
        <fullName evidence="2">Uncharacterized protein</fullName>
    </submittedName>
</protein>
<organism evidence="2 3">
    <name type="scientific">Mya arenaria</name>
    <name type="common">Soft-shell clam</name>
    <dbReference type="NCBI Taxonomy" id="6604"/>
    <lineage>
        <taxon>Eukaryota</taxon>
        <taxon>Metazoa</taxon>
        <taxon>Spiralia</taxon>
        <taxon>Lophotrochozoa</taxon>
        <taxon>Mollusca</taxon>
        <taxon>Bivalvia</taxon>
        <taxon>Autobranchia</taxon>
        <taxon>Heteroconchia</taxon>
        <taxon>Euheterodonta</taxon>
        <taxon>Imparidentia</taxon>
        <taxon>Neoheterodontei</taxon>
        <taxon>Myida</taxon>
        <taxon>Myoidea</taxon>
        <taxon>Myidae</taxon>
        <taxon>Mya</taxon>
    </lineage>
</organism>
<sequence length="251" mass="27521">MENIGSGLRLAVLAIVFGVHVFTDASPSIHITQSPSRSEIYVTEKIIVNNTFRFTDVITEDVIITLEPTVDVPDMVIKQVREIRLGYGLYITGDLAPIEDYGNKHLQSKKRGALSIEFHLGNVHNDGKDKGFQADNTFFVQYEAEVLLPLLMGLGHRHQFGASVATGNTVDSLYVTGTYTTTDKPNIPLLFRTLAKQNPAMGDLGTAVNKMTMEQAEGAAIKETTTKIGQKGAEKGKRKSLVQKAVEFPNI</sequence>
<dbReference type="EMBL" id="CP111023">
    <property type="protein sequence ID" value="WAR22170.1"/>
    <property type="molecule type" value="Genomic_DNA"/>
</dbReference>
<feature type="signal peptide" evidence="1">
    <location>
        <begin position="1"/>
        <end position="25"/>
    </location>
</feature>
<dbReference type="Proteomes" id="UP001164746">
    <property type="component" value="Chromosome 12"/>
</dbReference>
<keyword evidence="3" id="KW-1185">Reference proteome</keyword>
<evidence type="ECO:0000256" key="1">
    <source>
        <dbReference type="SAM" id="SignalP"/>
    </source>
</evidence>
<accession>A0ABY7FJA7</accession>
<keyword evidence="1" id="KW-0732">Signal</keyword>
<feature type="chain" id="PRO_5047194712" evidence="1">
    <location>
        <begin position="26"/>
        <end position="251"/>
    </location>
</feature>
<name>A0ABY7FJA7_MYAAR</name>
<evidence type="ECO:0000313" key="3">
    <source>
        <dbReference type="Proteomes" id="UP001164746"/>
    </source>
</evidence>
<proteinExistence type="predicted"/>
<reference evidence="2" key="1">
    <citation type="submission" date="2022-11" db="EMBL/GenBank/DDBJ databases">
        <title>Centuries of genome instability and evolution in soft-shell clam transmissible cancer (bioRxiv).</title>
        <authorList>
            <person name="Hart S.F.M."/>
            <person name="Yonemitsu M.A."/>
            <person name="Giersch R.M."/>
            <person name="Beal B.F."/>
            <person name="Arriagada G."/>
            <person name="Davis B.W."/>
            <person name="Ostrander E.A."/>
            <person name="Goff S.P."/>
            <person name="Metzger M.J."/>
        </authorList>
    </citation>
    <scope>NUCLEOTIDE SEQUENCE</scope>
    <source>
        <strain evidence="2">MELC-2E11</strain>
        <tissue evidence="2">Siphon/mantle</tissue>
    </source>
</reference>
<gene>
    <name evidence="2" type="ORF">MAR_016144</name>
</gene>